<dbReference type="PANTHER" id="PTHR30511:SF3">
    <property type="entry name" value="LYSINE RACEMASE"/>
    <property type="match status" value="1"/>
</dbReference>
<comment type="cofactor">
    <cofactor evidence="1">
        <name>pyridoxal 5'-phosphate</name>
        <dbReference type="ChEBI" id="CHEBI:597326"/>
    </cofactor>
</comment>
<dbReference type="SUPFAM" id="SSF51419">
    <property type="entry name" value="PLP-binding barrel"/>
    <property type="match status" value="1"/>
</dbReference>
<name>A0A1F2UST7_9ACTN</name>
<dbReference type="InterPro" id="IPR029066">
    <property type="entry name" value="PLP-binding_barrel"/>
</dbReference>
<evidence type="ECO:0000256" key="3">
    <source>
        <dbReference type="ARBA" id="ARBA00023235"/>
    </source>
</evidence>
<dbReference type="GO" id="GO:0008784">
    <property type="term" value="F:alanine racemase activity"/>
    <property type="evidence" value="ECO:0007669"/>
    <property type="project" value="TreeGrafter"/>
</dbReference>
<evidence type="ECO:0000256" key="2">
    <source>
        <dbReference type="ARBA" id="ARBA00022898"/>
    </source>
</evidence>
<dbReference type="GO" id="GO:0005829">
    <property type="term" value="C:cytosol"/>
    <property type="evidence" value="ECO:0007669"/>
    <property type="project" value="TreeGrafter"/>
</dbReference>
<dbReference type="GO" id="GO:0030170">
    <property type="term" value="F:pyridoxal phosphate binding"/>
    <property type="evidence" value="ECO:0007669"/>
    <property type="project" value="TreeGrafter"/>
</dbReference>
<keyword evidence="3" id="KW-0413">Isomerase</keyword>
<feature type="domain" description="Alanine racemase N-terminal" evidence="4">
    <location>
        <begin position="10"/>
        <end position="203"/>
    </location>
</feature>
<dbReference type="InterPro" id="IPR001608">
    <property type="entry name" value="Ala_racemase_N"/>
</dbReference>
<dbReference type="Pfam" id="PF01168">
    <property type="entry name" value="Ala_racemase_N"/>
    <property type="match status" value="1"/>
</dbReference>
<organism evidence="5 6">
    <name type="scientific">Candidatus Aquicultor primus</name>
    <dbReference type="NCBI Taxonomy" id="1797195"/>
    <lineage>
        <taxon>Bacteria</taxon>
        <taxon>Bacillati</taxon>
        <taxon>Actinomycetota</taxon>
        <taxon>Candidatus Aquicultoria</taxon>
        <taxon>Candidatus Aquicultorales</taxon>
        <taxon>Candidatus Aquicultoraceae</taxon>
        <taxon>Candidatus Aquicultor</taxon>
    </lineage>
</organism>
<keyword evidence="2" id="KW-0663">Pyridoxal phosphate</keyword>
<gene>
    <name evidence="5" type="ORF">A2074_00870</name>
</gene>
<proteinExistence type="predicted"/>
<evidence type="ECO:0000259" key="4">
    <source>
        <dbReference type="Pfam" id="PF01168"/>
    </source>
</evidence>
<evidence type="ECO:0000313" key="6">
    <source>
        <dbReference type="Proteomes" id="UP000178086"/>
    </source>
</evidence>
<dbReference type="EMBL" id="MELI01000003">
    <property type="protein sequence ID" value="OFW36009.1"/>
    <property type="molecule type" value="Genomic_DNA"/>
</dbReference>
<dbReference type="PANTHER" id="PTHR30511">
    <property type="entry name" value="ALANINE RACEMASE"/>
    <property type="match status" value="1"/>
</dbReference>
<dbReference type="Gene3D" id="3.20.20.10">
    <property type="entry name" value="Alanine racemase"/>
    <property type="match status" value="1"/>
</dbReference>
<protein>
    <recommendedName>
        <fullName evidence="4">Alanine racemase N-terminal domain-containing protein</fullName>
    </recommendedName>
</protein>
<sequence>MSTLGGFGIELAGVVKAVLGSPEVARAMINGGATIIGDSRLANLRRLAGVGAPLMMLRQPMRSEVEEVVSITDVSLVSELRAMEWVAHAARAQGKRYKVIIMVETGDLREGVLPEELERFVGEAQRHGSIEIAGIGTNVACLQGVPPTPAMLERLVAGAESLRAGRHLALPVISGGNSSVWKLLEAGLVPPQVNQVRLGEAILLGQETVDYDPISGLFQDAITIEAEFIEVRDKPIEPAAGGGSGAKRGILALGSQDICQGRLKALDAGIRVSRRSSDHLVVDTSASDRTYETGDTAIFIPGYEALLAAMTAPFVEKSFTRSS</sequence>
<dbReference type="Proteomes" id="UP000178086">
    <property type="component" value="Unassembled WGS sequence"/>
</dbReference>
<comment type="caution">
    <text evidence="5">The sequence shown here is derived from an EMBL/GenBank/DDBJ whole genome shotgun (WGS) entry which is preliminary data.</text>
</comment>
<evidence type="ECO:0000313" key="5">
    <source>
        <dbReference type="EMBL" id="OFW36009.1"/>
    </source>
</evidence>
<accession>A0A1F2UST7</accession>
<dbReference type="AlphaFoldDB" id="A0A1F2UST7"/>
<reference evidence="5 6" key="1">
    <citation type="journal article" date="2016" name="Nat. Commun.">
        <title>Thousands of microbial genomes shed light on interconnected biogeochemical processes in an aquifer system.</title>
        <authorList>
            <person name="Anantharaman K."/>
            <person name="Brown C.T."/>
            <person name="Hug L.A."/>
            <person name="Sharon I."/>
            <person name="Castelle C.J."/>
            <person name="Probst A.J."/>
            <person name="Thomas B.C."/>
            <person name="Singh A."/>
            <person name="Wilkins M.J."/>
            <person name="Karaoz U."/>
            <person name="Brodie E.L."/>
            <person name="Williams K.H."/>
            <person name="Hubbard S.S."/>
            <person name="Banfield J.F."/>
        </authorList>
    </citation>
    <scope>NUCLEOTIDE SEQUENCE [LARGE SCALE GENOMIC DNA]</scope>
</reference>
<evidence type="ECO:0000256" key="1">
    <source>
        <dbReference type="ARBA" id="ARBA00001933"/>
    </source>
</evidence>
<dbReference type="InterPro" id="IPR000821">
    <property type="entry name" value="Ala_racemase"/>
</dbReference>